<dbReference type="eggNOG" id="ENOG5031XFN">
    <property type="taxonomic scope" value="Bacteria"/>
</dbReference>
<evidence type="ECO:0000313" key="3">
    <source>
        <dbReference type="Proteomes" id="UP000000485"/>
    </source>
</evidence>
<proteinExistence type="predicted"/>
<dbReference type="KEGG" id="cga:Celgi_1323"/>
<gene>
    <name evidence="2" type="ordered locus">Celgi_1323</name>
</gene>
<protein>
    <submittedName>
        <fullName evidence="2">Uncharacterized protein</fullName>
    </submittedName>
</protein>
<dbReference type="HOGENOM" id="CLU_2895765_0_0_11"/>
<keyword evidence="3" id="KW-1185">Reference proteome</keyword>
<accession>F8A2Y7</accession>
<feature type="region of interest" description="Disordered" evidence="1">
    <location>
        <begin position="1"/>
        <end position="20"/>
    </location>
</feature>
<name>F8A2Y7_CELGA</name>
<reference evidence="3" key="1">
    <citation type="submission" date="2011-04" db="EMBL/GenBank/DDBJ databases">
        <title>Complete sequence of Cellvibrio gilvus ATCC 13127.</title>
        <authorList>
            <person name="Lucas S."/>
            <person name="Han J."/>
            <person name="Lapidus A."/>
            <person name="Cheng J.-F."/>
            <person name="Goodwin L."/>
            <person name="Pitluck S."/>
            <person name="Peters L."/>
            <person name="Munk A."/>
            <person name="Detter J.C."/>
            <person name="Han C."/>
            <person name="Tapia R."/>
            <person name="Land M."/>
            <person name="Hauser L."/>
            <person name="Kyrpides N."/>
            <person name="Ivanova N."/>
            <person name="Ovchinnikova G."/>
            <person name="Pagani I."/>
            <person name="Mead D."/>
            <person name="Brumm P."/>
            <person name="Woyke T."/>
        </authorList>
    </citation>
    <scope>NUCLEOTIDE SEQUENCE [LARGE SCALE GENOMIC DNA]</scope>
    <source>
        <strain evidence="3">ATCC 13127 / NRRL B-14078</strain>
    </source>
</reference>
<dbReference type="STRING" id="593907.Celgi_1323"/>
<dbReference type="EMBL" id="CP002665">
    <property type="protein sequence ID" value="AEI11842.1"/>
    <property type="molecule type" value="Genomic_DNA"/>
</dbReference>
<organism evidence="2 3">
    <name type="scientific">Cellulomonas gilvus (strain ATCC 13127 / NRRL B-14078)</name>
    <name type="common">Cellvibrio gilvus</name>
    <dbReference type="NCBI Taxonomy" id="593907"/>
    <lineage>
        <taxon>Bacteria</taxon>
        <taxon>Bacillati</taxon>
        <taxon>Actinomycetota</taxon>
        <taxon>Actinomycetes</taxon>
        <taxon>Micrococcales</taxon>
        <taxon>Cellulomonadaceae</taxon>
        <taxon>Cellulomonas</taxon>
    </lineage>
</organism>
<evidence type="ECO:0000256" key="1">
    <source>
        <dbReference type="SAM" id="MobiDB-lite"/>
    </source>
</evidence>
<evidence type="ECO:0000313" key="2">
    <source>
        <dbReference type="EMBL" id="AEI11842.1"/>
    </source>
</evidence>
<dbReference type="AlphaFoldDB" id="F8A2Y7"/>
<sequence>MGSVTRPSTPPQRTAEGGRRLTVQRVCNGCGRALGDATTAELEAAVSGAPLPDVRVECGCAR</sequence>
<dbReference type="Proteomes" id="UP000000485">
    <property type="component" value="Chromosome"/>
</dbReference>